<name>A0AAD7F1P8_9AGAR</name>
<gene>
    <name evidence="1" type="ORF">DFH08DRAFT_930389</name>
</gene>
<reference evidence="1" key="1">
    <citation type="submission" date="2023-03" db="EMBL/GenBank/DDBJ databases">
        <title>Massive genome expansion in bonnet fungi (Mycena s.s.) driven by repeated elements and novel gene families across ecological guilds.</title>
        <authorList>
            <consortium name="Lawrence Berkeley National Laboratory"/>
            <person name="Harder C.B."/>
            <person name="Miyauchi S."/>
            <person name="Viragh M."/>
            <person name="Kuo A."/>
            <person name="Thoen E."/>
            <person name="Andreopoulos B."/>
            <person name="Lu D."/>
            <person name="Skrede I."/>
            <person name="Drula E."/>
            <person name="Henrissat B."/>
            <person name="Morin E."/>
            <person name="Kohler A."/>
            <person name="Barry K."/>
            <person name="LaButti K."/>
            <person name="Morin E."/>
            <person name="Salamov A."/>
            <person name="Lipzen A."/>
            <person name="Mereny Z."/>
            <person name="Hegedus B."/>
            <person name="Baldrian P."/>
            <person name="Stursova M."/>
            <person name="Weitz H."/>
            <person name="Taylor A."/>
            <person name="Grigoriev I.V."/>
            <person name="Nagy L.G."/>
            <person name="Martin F."/>
            <person name="Kauserud H."/>
        </authorList>
    </citation>
    <scope>NUCLEOTIDE SEQUENCE</scope>
    <source>
        <strain evidence="1">CBHHK002</strain>
    </source>
</reference>
<proteinExistence type="predicted"/>
<dbReference type="EMBL" id="JARIHO010000003">
    <property type="protein sequence ID" value="KAJ7364476.1"/>
    <property type="molecule type" value="Genomic_DNA"/>
</dbReference>
<sequence length="218" mass="24467">MCGGLAGACGLHAAPVLVRTTSEICRGYRPICHSLPPRLSYVQRPSESSLAILCWARLVNQDRLPVGTTFLRGHPTHSLMLHAFRGRTGGCFQQVCRQVRAVQSRAPTTACVTFFVKTRMLRKFRDSTRTILLPRRGFEPHLFVLSKTHTIIVVLVILRLGGNDGHLERRTSGLKMLFFLLSSTAPTKTQWLEPEPETPLERKHRTGGIHLPQIDLNK</sequence>
<dbReference type="AlphaFoldDB" id="A0AAD7F1P8"/>
<evidence type="ECO:0000313" key="2">
    <source>
        <dbReference type="Proteomes" id="UP001218218"/>
    </source>
</evidence>
<accession>A0AAD7F1P8</accession>
<evidence type="ECO:0000313" key="1">
    <source>
        <dbReference type="EMBL" id="KAJ7364476.1"/>
    </source>
</evidence>
<dbReference type="Proteomes" id="UP001218218">
    <property type="component" value="Unassembled WGS sequence"/>
</dbReference>
<comment type="caution">
    <text evidence="1">The sequence shown here is derived from an EMBL/GenBank/DDBJ whole genome shotgun (WGS) entry which is preliminary data.</text>
</comment>
<organism evidence="1 2">
    <name type="scientific">Mycena albidolilacea</name>
    <dbReference type="NCBI Taxonomy" id="1033008"/>
    <lineage>
        <taxon>Eukaryota</taxon>
        <taxon>Fungi</taxon>
        <taxon>Dikarya</taxon>
        <taxon>Basidiomycota</taxon>
        <taxon>Agaricomycotina</taxon>
        <taxon>Agaricomycetes</taxon>
        <taxon>Agaricomycetidae</taxon>
        <taxon>Agaricales</taxon>
        <taxon>Marasmiineae</taxon>
        <taxon>Mycenaceae</taxon>
        <taxon>Mycena</taxon>
    </lineage>
</organism>
<protein>
    <submittedName>
        <fullName evidence="1">Uncharacterized protein</fullName>
    </submittedName>
</protein>
<keyword evidence="2" id="KW-1185">Reference proteome</keyword>